<keyword evidence="1 5" id="KW-0963">Cytoplasm</keyword>
<dbReference type="Pfam" id="PF13742">
    <property type="entry name" value="tRNA_anti_2"/>
    <property type="match status" value="1"/>
</dbReference>
<dbReference type="InterPro" id="IPR025824">
    <property type="entry name" value="OB-fold_nuc-bd_dom"/>
</dbReference>
<feature type="domain" description="OB-fold nucleic acid binding" evidence="8">
    <location>
        <begin position="16"/>
        <end position="104"/>
    </location>
</feature>
<dbReference type="RefSeq" id="WP_344809382.1">
    <property type="nucleotide sequence ID" value="NZ_BAABAB010000050.1"/>
</dbReference>
<organism evidence="9 10">
    <name type="scientific">Microlunatus ginsengisoli</name>
    <dbReference type="NCBI Taxonomy" id="363863"/>
    <lineage>
        <taxon>Bacteria</taxon>
        <taxon>Bacillati</taxon>
        <taxon>Actinomycetota</taxon>
        <taxon>Actinomycetes</taxon>
        <taxon>Propionibacteriales</taxon>
        <taxon>Propionibacteriaceae</taxon>
        <taxon>Microlunatus</taxon>
    </lineage>
</organism>
<keyword evidence="4 5" id="KW-0269">Exonuclease</keyword>
<evidence type="ECO:0000259" key="7">
    <source>
        <dbReference type="Pfam" id="PF02601"/>
    </source>
</evidence>
<comment type="subcellular location">
    <subcellularLocation>
        <location evidence="5 6">Cytoplasm</location>
    </subcellularLocation>
</comment>
<evidence type="ECO:0000256" key="5">
    <source>
        <dbReference type="HAMAP-Rule" id="MF_00378"/>
    </source>
</evidence>
<feature type="domain" description="Exonuclease VII large subunit C-terminal" evidence="7">
    <location>
        <begin position="128"/>
        <end position="340"/>
    </location>
</feature>
<sequence>MPLESSPEHPQPLRVITSAVRGWVDRLGAVWVEAQLIELNRRSASKIVFLTLRDPLANVSVSASISPMTLDVAGPVSEGARVVARLKPTYFEQNGRLSYVCDAITPVGEGRLLARLEQTKRLLQAEGLFDPARKRRLPLLPRRVGLITAANSAAERDVVENARRRWPGVVLETRYVLVQGQQSAEQVIGGLRELDAHPAVEVIVIARGGGSVEDLLPFSDEGLIRAVAACRTPVVSAIGHETDTPILDLVADVRASTPTDAAKRVVPDVAEEAQRLSQARTRLDGAIRGLVRRHQDQLTALRSRPVLADPRASLNPRFEQLASLRDRSRRALTHRLDREGTGLEHTIARVRAMSPKATLERGYAIVVDADGRAITTVGGVATGEEIRAYLADGQLVATTVGVLPGSIGGETEENDDRA</sequence>
<dbReference type="InterPro" id="IPR003753">
    <property type="entry name" value="Exonuc_VII_L"/>
</dbReference>
<reference evidence="10" key="1">
    <citation type="journal article" date="2019" name="Int. J. Syst. Evol. Microbiol.">
        <title>The Global Catalogue of Microorganisms (GCM) 10K type strain sequencing project: providing services to taxonomists for standard genome sequencing and annotation.</title>
        <authorList>
            <consortium name="The Broad Institute Genomics Platform"/>
            <consortium name="The Broad Institute Genome Sequencing Center for Infectious Disease"/>
            <person name="Wu L."/>
            <person name="Ma J."/>
        </authorList>
    </citation>
    <scope>NUCLEOTIDE SEQUENCE [LARGE SCALE GENOMIC DNA]</scope>
    <source>
        <strain evidence="10">JCM 16929</strain>
    </source>
</reference>
<name>A0ABP7ASM2_9ACTN</name>
<comment type="subunit">
    <text evidence="5">Heterooligomer composed of large and small subunits.</text>
</comment>
<dbReference type="Proteomes" id="UP001501490">
    <property type="component" value="Unassembled WGS sequence"/>
</dbReference>
<comment type="function">
    <text evidence="5">Bidirectionally degrades single-stranded DNA into large acid-insoluble oligonucleotides, which are then degraded further into small acid-soluble oligonucleotides.</text>
</comment>
<evidence type="ECO:0000256" key="6">
    <source>
        <dbReference type="RuleBase" id="RU004355"/>
    </source>
</evidence>
<evidence type="ECO:0000256" key="1">
    <source>
        <dbReference type="ARBA" id="ARBA00022490"/>
    </source>
</evidence>
<comment type="catalytic activity">
    <reaction evidence="5 6">
        <text>Exonucleolytic cleavage in either 5'- to 3'- or 3'- to 5'-direction to yield nucleoside 5'-phosphates.</text>
        <dbReference type="EC" id="3.1.11.6"/>
    </reaction>
</comment>
<proteinExistence type="inferred from homology"/>
<dbReference type="PANTHER" id="PTHR30008">
    <property type="entry name" value="EXODEOXYRIBONUCLEASE 7 LARGE SUBUNIT"/>
    <property type="match status" value="1"/>
</dbReference>
<comment type="caution">
    <text evidence="9">The sequence shown here is derived from an EMBL/GenBank/DDBJ whole genome shotgun (WGS) entry which is preliminary data.</text>
</comment>
<dbReference type="NCBIfam" id="TIGR00237">
    <property type="entry name" value="xseA"/>
    <property type="match status" value="1"/>
</dbReference>
<accession>A0ABP7ASM2</accession>
<evidence type="ECO:0000313" key="9">
    <source>
        <dbReference type="EMBL" id="GAA3639764.1"/>
    </source>
</evidence>
<dbReference type="InterPro" id="IPR020579">
    <property type="entry name" value="Exonuc_VII_lsu_C"/>
</dbReference>
<evidence type="ECO:0000256" key="2">
    <source>
        <dbReference type="ARBA" id="ARBA00022722"/>
    </source>
</evidence>
<evidence type="ECO:0000259" key="8">
    <source>
        <dbReference type="Pfam" id="PF13742"/>
    </source>
</evidence>
<evidence type="ECO:0000256" key="3">
    <source>
        <dbReference type="ARBA" id="ARBA00022801"/>
    </source>
</evidence>
<comment type="similarity">
    <text evidence="5 6">Belongs to the XseA family.</text>
</comment>
<protein>
    <recommendedName>
        <fullName evidence="5">Exodeoxyribonuclease 7 large subunit</fullName>
        <ecNumber evidence="5">3.1.11.6</ecNumber>
    </recommendedName>
    <alternativeName>
        <fullName evidence="5">Exodeoxyribonuclease VII large subunit</fullName>
        <shortName evidence="5">Exonuclease VII large subunit</shortName>
    </alternativeName>
</protein>
<dbReference type="EMBL" id="BAABAB010000050">
    <property type="protein sequence ID" value="GAA3639764.1"/>
    <property type="molecule type" value="Genomic_DNA"/>
</dbReference>
<dbReference type="EC" id="3.1.11.6" evidence="5"/>
<dbReference type="CDD" id="cd04489">
    <property type="entry name" value="ExoVII_LU_OBF"/>
    <property type="match status" value="1"/>
</dbReference>
<evidence type="ECO:0000256" key="4">
    <source>
        <dbReference type="ARBA" id="ARBA00022839"/>
    </source>
</evidence>
<dbReference type="PANTHER" id="PTHR30008:SF0">
    <property type="entry name" value="EXODEOXYRIBONUCLEASE 7 LARGE SUBUNIT"/>
    <property type="match status" value="1"/>
</dbReference>
<dbReference type="Pfam" id="PF02601">
    <property type="entry name" value="Exonuc_VII_L"/>
    <property type="match status" value="1"/>
</dbReference>
<dbReference type="HAMAP" id="MF_00378">
    <property type="entry name" value="Exonuc_7_L"/>
    <property type="match status" value="1"/>
</dbReference>
<keyword evidence="2 5" id="KW-0540">Nuclease</keyword>
<evidence type="ECO:0000313" key="10">
    <source>
        <dbReference type="Proteomes" id="UP001501490"/>
    </source>
</evidence>
<keyword evidence="10" id="KW-1185">Reference proteome</keyword>
<gene>
    <name evidence="5 9" type="primary">xseA</name>
    <name evidence="9" type="ORF">GCM10022236_47880</name>
</gene>
<keyword evidence="3 5" id="KW-0378">Hydrolase</keyword>